<dbReference type="GO" id="GO:0061630">
    <property type="term" value="F:ubiquitin protein ligase activity"/>
    <property type="evidence" value="ECO:0007669"/>
    <property type="project" value="UniProtKB-EC"/>
</dbReference>
<evidence type="ECO:0000313" key="5">
    <source>
        <dbReference type="Proteomes" id="UP000504610"/>
    </source>
</evidence>
<keyword evidence="5" id="KW-1185">Reference proteome</keyword>
<gene>
    <name evidence="6" type="primary">LOC108808996</name>
</gene>
<comment type="catalytic activity">
    <reaction evidence="1">
        <text>S-ubiquitinyl-[E2 ubiquitin-conjugating enzyme]-L-cysteine + [acceptor protein]-L-lysine = [E2 ubiquitin-conjugating enzyme]-L-cysteine + N(6)-ubiquitinyl-[acceptor protein]-L-lysine.</text>
        <dbReference type="EC" id="2.3.2.27"/>
    </reaction>
</comment>
<feature type="compositionally biased region" description="Acidic residues" evidence="4">
    <location>
        <begin position="211"/>
        <end position="220"/>
    </location>
</feature>
<evidence type="ECO:0000256" key="2">
    <source>
        <dbReference type="ARBA" id="ARBA00012483"/>
    </source>
</evidence>
<organism evidence="5 6">
    <name type="scientific">Raphanus sativus</name>
    <name type="common">Radish</name>
    <name type="synonym">Raphanus raphanistrum var. sativus</name>
    <dbReference type="NCBI Taxonomy" id="3726"/>
    <lineage>
        <taxon>Eukaryota</taxon>
        <taxon>Viridiplantae</taxon>
        <taxon>Streptophyta</taxon>
        <taxon>Embryophyta</taxon>
        <taxon>Tracheophyta</taxon>
        <taxon>Spermatophyta</taxon>
        <taxon>Magnoliopsida</taxon>
        <taxon>eudicotyledons</taxon>
        <taxon>Gunneridae</taxon>
        <taxon>Pentapetalae</taxon>
        <taxon>rosids</taxon>
        <taxon>malvids</taxon>
        <taxon>Brassicales</taxon>
        <taxon>Brassicaceae</taxon>
        <taxon>Brassiceae</taxon>
        <taxon>Raphanus</taxon>
    </lineage>
</organism>
<dbReference type="KEGG" id="rsz:108808996"/>
<dbReference type="PANTHER" id="PTHR45647:SF100">
    <property type="entry name" value="U-BOX DOMAIN-CONTAINING PROTEIN 33"/>
    <property type="match status" value="1"/>
</dbReference>
<feature type="region of interest" description="Disordered" evidence="4">
    <location>
        <begin position="201"/>
        <end position="224"/>
    </location>
</feature>
<evidence type="ECO:0000313" key="6">
    <source>
        <dbReference type="RefSeq" id="XP_018436615.2"/>
    </source>
</evidence>
<dbReference type="InterPro" id="IPR051348">
    <property type="entry name" value="U-box_ubiquitin_ligases"/>
</dbReference>
<dbReference type="GeneID" id="108808996"/>
<keyword evidence="3" id="KW-0833">Ubl conjugation pathway</keyword>
<reference evidence="5" key="1">
    <citation type="journal article" date="2019" name="Database">
        <title>The radish genome database (RadishGD): an integrated information resource for radish genomics.</title>
        <authorList>
            <person name="Yu H.J."/>
            <person name="Baek S."/>
            <person name="Lee Y.J."/>
            <person name="Cho A."/>
            <person name="Mun J.H."/>
        </authorList>
    </citation>
    <scope>NUCLEOTIDE SEQUENCE [LARGE SCALE GENOMIC DNA]</scope>
    <source>
        <strain evidence="5">cv. WK10039</strain>
    </source>
</reference>
<name>A0A6J0JLT0_RAPSA</name>
<dbReference type="Proteomes" id="UP000504610">
    <property type="component" value="Chromosome 6"/>
</dbReference>
<reference evidence="6" key="2">
    <citation type="submission" date="2025-08" db="UniProtKB">
        <authorList>
            <consortium name="RefSeq"/>
        </authorList>
    </citation>
    <scope>IDENTIFICATION</scope>
    <source>
        <tissue evidence="6">Leaf</tissue>
    </source>
</reference>
<dbReference type="PANTHER" id="PTHR45647">
    <property type="entry name" value="OS02G0152300 PROTEIN"/>
    <property type="match status" value="1"/>
</dbReference>
<accession>A0A6J0JLT0</accession>
<dbReference type="CDD" id="cd01989">
    <property type="entry name" value="USP_STK_Ubox_N"/>
    <property type="match status" value="1"/>
</dbReference>
<evidence type="ECO:0000256" key="1">
    <source>
        <dbReference type="ARBA" id="ARBA00000900"/>
    </source>
</evidence>
<evidence type="ECO:0000256" key="4">
    <source>
        <dbReference type="SAM" id="MobiDB-lite"/>
    </source>
</evidence>
<dbReference type="RefSeq" id="XP_018436615.2">
    <property type="nucleotide sequence ID" value="XM_018581113.2"/>
</dbReference>
<dbReference type="OrthoDB" id="10064100at2759"/>
<dbReference type="AlphaFoldDB" id="A0A6J0JLT0"/>
<protein>
    <recommendedName>
        <fullName evidence="2">RING-type E3 ubiquitin transferase</fullName>
        <ecNumber evidence="2">2.3.2.27</ecNumber>
    </recommendedName>
</protein>
<dbReference type="EC" id="2.3.2.27" evidence="2"/>
<sequence>MIPLLGARFEASTVDEESLRAYRGKEKVKTDEILQDYLSICLYKGVQAEKLCIEMESIEKGIVETIYQHRIRKFVMGAAADKHYSMCIYIKIRHDQLFVFGLSPVSLSYREFVNYFLARKLEDLKSKKANFVCQQAPATCQIHFSCKGNLIHTREARMDEVRALSVLLSDFQRLVLPQKTADSLEEAASLNGENNRSSIDIISSDTLSNDRDEDQEEQDDSSSQVFPCRGMRLDVINFLIKSTMLWQKLTIQNHEQSE</sequence>
<proteinExistence type="predicted"/>
<evidence type="ECO:0000256" key="3">
    <source>
        <dbReference type="ARBA" id="ARBA00022786"/>
    </source>
</evidence>